<organism evidence="1">
    <name type="scientific">uncultured Segetibacter sp</name>
    <dbReference type="NCBI Taxonomy" id="481133"/>
    <lineage>
        <taxon>Bacteria</taxon>
        <taxon>Pseudomonadati</taxon>
        <taxon>Bacteroidota</taxon>
        <taxon>Chitinophagia</taxon>
        <taxon>Chitinophagales</taxon>
        <taxon>Chitinophagaceae</taxon>
        <taxon>Segetibacter</taxon>
        <taxon>environmental samples</taxon>
    </lineage>
</organism>
<protein>
    <submittedName>
        <fullName evidence="1">Uncharacterized protein</fullName>
    </submittedName>
</protein>
<evidence type="ECO:0000313" key="1">
    <source>
        <dbReference type="EMBL" id="CAA9524454.1"/>
    </source>
</evidence>
<gene>
    <name evidence="1" type="ORF">AVDCRST_MAG96-3116</name>
</gene>
<proteinExistence type="predicted"/>
<dbReference type="AlphaFoldDB" id="A0A6J4TJV1"/>
<name>A0A6J4TJV1_9BACT</name>
<reference evidence="1" key="1">
    <citation type="submission" date="2020-02" db="EMBL/GenBank/DDBJ databases">
        <authorList>
            <person name="Meier V. D."/>
        </authorList>
    </citation>
    <scope>NUCLEOTIDE SEQUENCE</scope>
    <source>
        <strain evidence="1">AVDCRST_MAG96</strain>
    </source>
</reference>
<sequence length="41" mass="4876">MVQSLCHSLRHLVRLSAKNEITKLMHANRTVWDFIICILRK</sequence>
<accession>A0A6J4TJV1</accession>
<dbReference type="EMBL" id="CADCVN010001220">
    <property type="protein sequence ID" value="CAA9524454.1"/>
    <property type="molecule type" value="Genomic_DNA"/>
</dbReference>